<feature type="compositionally biased region" description="Polar residues" evidence="1">
    <location>
        <begin position="48"/>
        <end position="74"/>
    </location>
</feature>
<evidence type="ECO:0000313" key="3">
    <source>
        <dbReference type="EMBL" id="CDU23971.1"/>
    </source>
</evidence>
<feature type="region of interest" description="Disordered" evidence="1">
    <location>
        <begin position="916"/>
        <end position="981"/>
    </location>
</feature>
<feature type="compositionally biased region" description="Low complexity" evidence="1">
    <location>
        <begin position="705"/>
        <end position="714"/>
    </location>
</feature>
<feature type="compositionally biased region" description="Basic and acidic residues" evidence="1">
    <location>
        <begin position="414"/>
        <end position="424"/>
    </location>
</feature>
<feature type="region of interest" description="Disordered" evidence="1">
    <location>
        <begin position="378"/>
        <end position="454"/>
    </location>
</feature>
<dbReference type="OrthoDB" id="2245455at2759"/>
<feature type="compositionally biased region" description="Polar residues" evidence="1">
    <location>
        <begin position="17"/>
        <end position="29"/>
    </location>
</feature>
<protein>
    <submittedName>
        <fullName evidence="2">Uncharacterized protein</fullName>
    </submittedName>
</protein>
<dbReference type="EMBL" id="LK056664">
    <property type="protein sequence ID" value="CDU23971.1"/>
    <property type="molecule type" value="Genomic_DNA"/>
</dbReference>
<dbReference type="PANTHER" id="PTHR37327">
    <property type="entry name" value="CHROMOSOME 1, WHOLE GENOME SHOTGUN SEQUENCE"/>
    <property type="match status" value="1"/>
</dbReference>
<evidence type="ECO:0000256" key="1">
    <source>
        <dbReference type="SAM" id="MobiDB-lite"/>
    </source>
</evidence>
<feature type="compositionally biased region" description="Polar residues" evidence="1">
    <location>
        <begin position="440"/>
        <end position="454"/>
    </location>
</feature>
<feature type="compositionally biased region" description="Low complexity" evidence="1">
    <location>
        <begin position="183"/>
        <end position="199"/>
    </location>
</feature>
<feature type="compositionally biased region" description="Low complexity" evidence="1">
    <location>
        <begin position="116"/>
        <end position="148"/>
    </location>
</feature>
<feature type="compositionally biased region" description="Polar residues" evidence="1">
    <location>
        <begin position="739"/>
        <end position="755"/>
    </location>
</feature>
<feature type="compositionally biased region" description="Low complexity" evidence="1">
    <location>
        <begin position="846"/>
        <end position="856"/>
    </location>
</feature>
<feature type="compositionally biased region" description="Polar residues" evidence="1">
    <location>
        <begin position="643"/>
        <end position="663"/>
    </location>
</feature>
<feature type="compositionally biased region" description="Low complexity" evidence="1">
    <location>
        <begin position="578"/>
        <end position="589"/>
    </location>
</feature>
<dbReference type="PANTHER" id="PTHR37327:SF1">
    <property type="entry name" value="MICROTUBULE INTERACTING AND TRANSPORT DOMAIN-CONTAINING PROTEIN"/>
    <property type="match status" value="1"/>
</dbReference>
<dbReference type="EMBL" id="CCFA01005181">
    <property type="protein sequence ID" value="CDS02236.1"/>
    <property type="molecule type" value="Genomic_DNA"/>
</dbReference>
<accession>A0A0F7RZ03</accession>
<gene>
    <name evidence="2" type="primary">SSCI85150.1</name>
    <name evidence="3" type="ORF">SPSC_02600</name>
</gene>
<dbReference type="Gene3D" id="1.20.58.80">
    <property type="entry name" value="Phosphotransferase system, lactose/cellobiose-type IIA subunit"/>
    <property type="match status" value="1"/>
</dbReference>
<reference evidence="3" key="2">
    <citation type="submission" date="2014-06" db="EMBL/GenBank/DDBJ databases">
        <authorList>
            <person name="Ju J."/>
            <person name="Zhang J."/>
        </authorList>
    </citation>
    <scope>NUCLEOTIDE SEQUENCE</scope>
    <source>
        <strain evidence="3">SscI8</strain>
    </source>
</reference>
<feature type="compositionally biased region" description="Polar residues" evidence="1">
    <location>
        <begin position="296"/>
        <end position="308"/>
    </location>
</feature>
<feature type="compositionally biased region" description="Low complexity" evidence="1">
    <location>
        <begin position="379"/>
        <end position="395"/>
    </location>
</feature>
<evidence type="ECO:0000313" key="2">
    <source>
        <dbReference type="EMBL" id="CDS02236.1"/>
    </source>
</evidence>
<feature type="compositionally biased region" description="Low complexity" evidence="1">
    <location>
        <begin position="954"/>
        <end position="967"/>
    </location>
</feature>
<dbReference type="Proteomes" id="UP000242770">
    <property type="component" value="Unassembled WGS sequence"/>
</dbReference>
<reference evidence="4" key="1">
    <citation type="submission" date="2014-06" db="EMBL/GenBank/DDBJ databases">
        <authorList>
            <person name="Berkman P.J."/>
        </authorList>
    </citation>
    <scope>NUCLEOTIDE SEQUENCE [LARGE SCALE GENOMIC DNA]</scope>
</reference>
<organism evidence="2 4">
    <name type="scientific">Sporisorium scitamineum</name>
    <dbReference type="NCBI Taxonomy" id="49012"/>
    <lineage>
        <taxon>Eukaryota</taxon>
        <taxon>Fungi</taxon>
        <taxon>Dikarya</taxon>
        <taxon>Basidiomycota</taxon>
        <taxon>Ustilaginomycotina</taxon>
        <taxon>Ustilaginomycetes</taxon>
        <taxon>Ustilaginales</taxon>
        <taxon>Ustilaginaceae</taxon>
        <taxon>Sporisorium</taxon>
    </lineage>
</organism>
<proteinExistence type="predicted"/>
<feature type="compositionally biased region" description="Low complexity" evidence="1">
    <location>
        <begin position="80"/>
        <end position="97"/>
    </location>
</feature>
<reference evidence="2" key="3">
    <citation type="submission" date="2014-06" db="EMBL/GenBank/DDBJ databases">
        <authorList>
            <person name="Berkman J.Paul."/>
        </authorList>
    </citation>
    <scope>NUCLEOTIDE SEQUENCE [LARGE SCALE GENOMIC DNA]</scope>
</reference>
<feature type="region of interest" description="Disordered" evidence="1">
    <location>
        <begin position="999"/>
        <end position="1020"/>
    </location>
</feature>
<name>A0A0F7RZ03_9BASI</name>
<dbReference type="STRING" id="49012.A0A0F7RZ03"/>
<feature type="region of interest" description="Disordered" evidence="1">
    <location>
        <begin position="296"/>
        <end position="322"/>
    </location>
</feature>
<feature type="compositionally biased region" description="Polar residues" evidence="1">
    <location>
        <begin position="1009"/>
        <end position="1019"/>
    </location>
</feature>
<sequence>MAQSTSLSMPQGARETSFLSFDDAQSPNPAQLGDTFAAQSSSGQASQPLSPTSPERASGAPGSNHTSPSKTSRLSRFRPSSAKDLAAAAFADASGASNRSEPLHSSPPRAPTKQPSSRGSRLGALLGRSLPNNASNHSRTTSSSTNHTDGASSNDSGFFGRRNRSKPHPANDDIDESEDPQPAASASSSSAATLSTTDARPGAARSASAMGMLEFKADPGRSDSINTTHDFRNNNARPARPSSQSNLLDSFVASSNSRDSTLGAPTQQTRGGRLGRLAYKKDDSIAFIAQSRNASQRMAASARNSSLQDMDHQHQQSNASSLPLSYGATRGLGIQDVEPYSASSNSAVNNAPSRHYEGAEHVGATDFGVGVASTRVESRATASSSNTSSRAPSVAGTHASNYHNRFSRQLSQELARDPSQESEPRATPPYTDAPHVMAESSRTSYERSTNSPRGTLSDAAIAALGAMPGASAGSLLNANGAPLSSKNILTIALQKAQNAVQLDSANNVPDAIAAYKQAVRLLEEVMERIAPRNGKRSRPSREEERRRLRVIHDTYADRIRLLSMIYSPDLDANDETTDTSFSSSQQRTSTKADWLDRVRDDSQEDPAILTPRMNDDLLDPSLQRSPHDDSKSFLSMTPVASAFQASSPQPGADQPPQSSTSQHPFPKSPPMHNAPLSPRSPALNTSPRRRVREQVRPASRESRASRASISLSIADEQEAQGYRLPPPVIAEETPRVSVEASTPNAQLSPKKQSLQVREVDALAQQHGRSDSDSSYKSSATASRLKPTSTLPLRTFGLEEEVRTPNTPYFDAPGEAGVTQEYASGAISPADAKARQRKLSLTSTSTAKQAADAAAVEKPAEKPAKMGLAQRARALSFKGPLLRQKASMPSLGDRKKDDAAGANGAAVPAIPLYRSGSAESPAVQSPLVSPDHPTPLDEETGSNITVRPGANRPRASTASALVSASTSAGTISQRRKTAQAGEKAVQGLSGELEELGLMEDGSRAGGSGLMSRQRSTSQQGMRRPSIPAAFVSAIANASGGVLPASLGGAGGAGGATPNGEHLPPPVPDLARTLSALELKKNDGQGLGKAGGADVSFATGDGDVSFSTLAMPLPRPPLDELGVEESRDGAADTFLITDIFPSGLPSLAAGAPSYASTNFVQTPLSPSLPVPPHQLLKPFYVMEQLRLSIVSGAQVTERLYLSRNVWRQAGVKLVSVDTKVRAIEALLGGLETVERGGEALLMSLGSGGGLETSNASRFVKCLDEWEALQLEVQAMLGKKLAFIDGAVVGGAGGKNKLGGFSRFTRGLDRMAHGVGQAKALDLGSYVDAVERLCRRSGVLEKHLRWVLVADGSISGSSGKQVVAGAPLVSPTGVGMVFADRTAYSALPAKLRSEILLRLKRVSEFMGRVVLAFVLQDVAVLVERSVKKGSGFFE</sequence>
<dbReference type="SUPFAM" id="SSF116846">
    <property type="entry name" value="MIT domain"/>
    <property type="match status" value="1"/>
</dbReference>
<feature type="region of interest" description="Disordered" evidence="1">
    <location>
        <begin position="570"/>
        <end position="785"/>
    </location>
</feature>
<feature type="region of interest" description="Disordered" evidence="1">
    <location>
        <begin position="839"/>
        <end position="865"/>
    </location>
</feature>
<feature type="compositionally biased region" description="Low complexity" evidence="1">
    <location>
        <begin position="37"/>
        <end position="47"/>
    </location>
</feature>
<feature type="compositionally biased region" description="Polar residues" evidence="1">
    <location>
        <begin position="223"/>
        <end position="270"/>
    </location>
</feature>
<feature type="compositionally biased region" description="Basic and acidic residues" evidence="1">
    <location>
        <begin position="692"/>
        <end position="704"/>
    </location>
</feature>
<evidence type="ECO:0000313" key="4">
    <source>
        <dbReference type="Proteomes" id="UP000242770"/>
    </source>
</evidence>
<dbReference type="InterPro" id="IPR036181">
    <property type="entry name" value="MIT_dom_sf"/>
</dbReference>
<keyword evidence="4" id="KW-1185">Reference proteome</keyword>
<feature type="compositionally biased region" description="Polar residues" evidence="1">
    <location>
        <begin position="398"/>
        <end position="412"/>
    </location>
</feature>
<feature type="region of interest" description="Disordered" evidence="1">
    <location>
        <begin position="1"/>
        <end position="276"/>
    </location>
</feature>